<dbReference type="EMBL" id="GBRH01232100">
    <property type="protein sequence ID" value="JAD65795.1"/>
    <property type="molecule type" value="Transcribed_RNA"/>
</dbReference>
<feature type="compositionally biased region" description="Polar residues" evidence="1">
    <location>
        <begin position="70"/>
        <end position="80"/>
    </location>
</feature>
<protein>
    <submittedName>
        <fullName evidence="2">Uncharacterized protein</fullName>
    </submittedName>
</protein>
<evidence type="ECO:0000256" key="1">
    <source>
        <dbReference type="SAM" id="MobiDB-lite"/>
    </source>
</evidence>
<feature type="region of interest" description="Disordered" evidence="1">
    <location>
        <begin position="1"/>
        <end position="145"/>
    </location>
</feature>
<feature type="compositionally biased region" description="Polar residues" evidence="1">
    <location>
        <begin position="22"/>
        <end position="33"/>
    </location>
</feature>
<dbReference type="AlphaFoldDB" id="A0A0A9BXA1"/>
<reference evidence="2" key="1">
    <citation type="submission" date="2014-09" db="EMBL/GenBank/DDBJ databases">
        <authorList>
            <person name="Magalhaes I.L.F."/>
            <person name="Oliveira U."/>
            <person name="Santos F.R."/>
            <person name="Vidigal T.H.D.A."/>
            <person name="Brescovit A.D."/>
            <person name="Santos A.J."/>
        </authorList>
    </citation>
    <scope>NUCLEOTIDE SEQUENCE</scope>
    <source>
        <tissue evidence="2">Shoot tissue taken approximately 20 cm above the soil surface</tissue>
    </source>
</reference>
<proteinExistence type="predicted"/>
<evidence type="ECO:0000313" key="2">
    <source>
        <dbReference type="EMBL" id="JAD65795.1"/>
    </source>
</evidence>
<accession>A0A0A9BXA1</accession>
<sequence>MGFDSLEPSQQTSHLAERIDSSSHVPATKSATVKSEKFAQPVSPLQVTDTDMEGATLLESPSKSEERSLPQPQHQPSTPSVKDEPCSPDIAPPGYENLDSLEQPPPPLCSKFGAQCPSSDIDGTECVTSPVRANSPELGQSSPVM</sequence>
<organism evidence="2">
    <name type="scientific">Arundo donax</name>
    <name type="common">Giant reed</name>
    <name type="synonym">Donax arundinaceus</name>
    <dbReference type="NCBI Taxonomy" id="35708"/>
    <lineage>
        <taxon>Eukaryota</taxon>
        <taxon>Viridiplantae</taxon>
        <taxon>Streptophyta</taxon>
        <taxon>Embryophyta</taxon>
        <taxon>Tracheophyta</taxon>
        <taxon>Spermatophyta</taxon>
        <taxon>Magnoliopsida</taxon>
        <taxon>Liliopsida</taxon>
        <taxon>Poales</taxon>
        <taxon>Poaceae</taxon>
        <taxon>PACMAD clade</taxon>
        <taxon>Arundinoideae</taxon>
        <taxon>Arundineae</taxon>
        <taxon>Arundo</taxon>
    </lineage>
</organism>
<reference evidence="2" key="2">
    <citation type="journal article" date="2015" name="Data Brief">
        <title>Shoot transcriptome of the giant reed, Arundo donax.</title>
        <authorList>
            <person name="Barrero R.A."/>
            <person name="Guerrero F.D."/>
            <person name="Moolhuijzen P."/>
            <person name="Goolsby J.A."/>
            <person name="Tidwell J."/>
            <person name="Bellgard S.E."/>
            <person name="Bellgard M.I."/>
        </authorList>
    </citation>
    <scope>NUCLEOTIDE SEQUENCE</scope>
    <source>
        <tissue evidence="2">Shoot tissue taken approximately 20 cm above the soil surface</tissue>
    </source>
</reference>
<name>A0A0A9BXA1_ARUDO</name>